<gene>
    <name evidence="4" type="ORF">GMJLKIPL_2001</name>
</gene>
<dbReference type="Gene3D" id="3.30.450.20">
    <property type="entry name" value="PAS domain"/>
    <property type="match status" value="2"/>
</dbReference>
<keyword evidence="5" id="KW-1185">Reference proteome</keyword>
<comment type="caution">
    <text evidence="4">The sequence shown here is derived from an EMBL/GenBank/DDBJ whole genome shotgun (WGS) entry which is preliminary data.</text>
</comment>
<dbReference type="Pfam" id="PF00563">
    <property type="entry name" value="EAL"/>
    <property type="match status" value="1"/>
</dbReference>
<name>A0ABQ4SDU0_9HYPH</name>
<proteinExistence type="predicted"/>
<accession>A0ABQ4SDU0</accession>
<dbReference type="InterPro" id="IPR035965">
    <property type="entry name" value="PAS-like_dom_sf"/>
</dbReference>
<dbReference type="Proteomes" id="UP001055153">
    <property type="component" value="Unassembled WGS sequence"/>
</dbReference>
<dbReference type="PROSITE" id="PS50112">
    <property type="entry name" value="PAS"/>
    <property type="match status" value="1"/>
</dbReference>
<protein>
    <recommendedName>
        <fullName evidence="6">Signaling protein</fullName>
    </recommendedName>
</protein>
<sequence>MNDTADPVRAEALLRRWHSARLTSRGVPAYEDVVLGNLGRAAGRVALVAVVPEGAATILWGGDEFEAWLGGPARNVAVAGLREGLGHSLSQIVADAGTGEEPVRTRCNRVSGGVVLTTDLIGLPLRERGGGRFVLLCLAGETTRTNLLRAVFRATGQGMLALSALRDEGGRAIDFQIVALNEATATMFGRRVEEVLWQRLTAVLPDLPAATTLARLTDALGRQGRLVYETAYRRDDGTLLHLRVEVASLGDLLGLTLTDIGDMKAREASARLLFETNPLPMWVCGEDGLFLAVNDAAVDHYGYARRDFLAMSVADLGASGADPAPGGVVAHRRRDGGAIEVTTYSRAIPFEGRPATLTAVVDVTEMRRAEARIVHMAHHDALTDLPNRVLFRARLTEAMAGLPGRAGCVGLLCLDLDHFKVVNDSLGHPAGDDLLRQVSSRLRICAAQAGTVARLGGDEFAIVVGAERPEAVVACAEAVVAALSRPFGLAGQEVTVGVSIGVALAPEHGTDPDLLLRKGDMALYAAKAEGRRTVRLFEPTMDAALQARRALEADLRAAVAAGALDVHYQPILSVRSLAVTGCEALLRWHHPERGFVSPAEFVPVAEEAGLIGQIGEWVLRTACREAAGWPEPLRIAVNLSPVQFRNPGLALGVAAALAATGLPAHRLELEITETVLLSENAANIAMLHALRDLGVRIAIDDFGTGYSSLSYLRAFPFDKIKIDRSFTRALGLDGHSTAIVRAVIELGASLGITTVAEGVETQEQFLHLRAGPCDEVQGFLFGRPVPAAELRRLLATCAGSAAASAAGSATGSAAA</sequence>
<dbReference type="InterPro" id="IPR043128">
    <property type="entry name" value="Rev_trsase/Diguanyl_cyclase"/>
</dbReference>
<dbReference type="RefSeq" id="WP_238234960.1">
    <property type="nucleotide sequence ID" value="NZ_BPQQ01000022.1"/>
</dbReference>
<evidence type="ECO:0000313" key="4">
    <source>
        <dbReference type="EMBL" id="GJE00083.1"/>
    </source>
</evidence>
<evidence type="ECO:0000313" key="5">
    <source>
        <dbReference type="Proteomes" id="UP001055153"/>
    </source>
</evidence>
<dbReference type="CDD" id="cd00130">
    <property type="entry name" value="PAS"/>
    <property type="match status" value="1"/>
</dbReference>
<dbReference type="SUPFAM" id="SSF55785">
    <property type="entry name" value="PYP-like sensor domain (PAS domain)"/>
    <property type="match status" value="2"/>
</dbReference>
<dbReference type="Pfam" id="PF00990">
    <property type="entry name" value="GGDEF"/>
    <property type="match status" value="1"/>
</dbReference>
<dbReference type="InterPro" id="IPR000160">
    <property type="entry name" value="GGDEF_dom"/>
</dbReference>
<reference evidence="4" key="1">
    <citation type="journal article" date="2021" name="Front. Microbiol.">
        <title>Comprehensive Comparative Genomics and Phenotyping of Methylobacterium Species.</title>
        <authorList>
            <person name="Alessa O."/>
            <person name="Ogura Y."/>
            <person name="Fujitani Y."/>
            <person name="Takami H."/>
            <person name="Hayashi T."/>
            <person name="Sahin N."/>
            <person name="Tani A."/>
        </authorList>
    </citation>
    <scope>NUCLEOTIDE SEQUENCE</scope>
    <source>
        <strain evidence="4">DSM 17168</strain>
    </source>
</reference>
<feature type="domain" description="EAL" evidence="2">
    <location>
        <begin position="548"/>
        <end position="798"/>
    </location>
</feature>
<dbReference type="CDD" id="cd01948">
    <property type="entry name" value="EAL"/>
    <property type="match status" value="1"/>
</dbReference>
<dbReference type="InterPro" id="IPR052155">
    <property type="entry name" value="Biofilm_reg_signaling"/>
</dbReference>
<dbReference type="EMBL" id="BPQQ01000022">
    <property type="protein sequence ID" value="GJE00083.1"/>
    <property type="molecule type" value="Genomic_DNA"/>
</dbReference>
<dbReference type="PROSITE" id="PS50883">
    <property type="entry name" value="EAL"/>
    <property type="match status" value="1"/>
</dbReference>
<evidence type="ECO:0000259" key="2">
    <source>
        <dbReference type="PROSITE" id="PS50883"/>
    </source>
</evidence>
<dbReference type="SUPFAM" id="SSF55073">
    <property type="entry name" value="Nucleotide cyclase"/>
    <property type="match status" value="1"/>
</dbReference>
<dbReference type="Gene3D" id="3.30.70.270">
    <property type="match status" value="1"/>
</dbReference>
<dbReference type="Pfam" id="PF13426">
    <property type="entry name" value="PAS_9"/>
    <property type="match status" value="1"/>
</dbReference>
<evidence type="ECO:0000259" key="1">
    <source>
        <dbReference type="PROSITE" id="PS50112"/>
    </source>
</evidence>
<evidence type="ECO:0008006" key="6">
    <source>
        <dbReference type="Google" id="ProtNLM"/>
    </source>
</evidence>
<dbReference type="PANTHER" id="PTHR44757">
    <property type="entry name" value="DIGUANYLATE CYCLASE DGCP"/>
    <property type="match status" value="1"/>
</dbReference>
<evidence type="ECO:0000259" key="3">
    <source>
        <dbReference type="PROSITE" id="PS50887"/>
    </source>
</evidence>
<dbReference type="CDD" id="cd01949">
    <property type="entry name" value="GGDEF"/>
    <property type="match status" value="1"/>
</dbReference>
<dbReference type="InterPro" id="IPR000014">
    <property type="entry name" value="PAS"/>
</dbReference>
<dbReference type="NCBIfam" id="TIGR00229">
    <property type="entry name" value="sensory_box"/>
    <property type="match status" value="1"/>
</dbReference>
<feature type="domain" description="GGDEF" evidence="3">
    <location>
        <begin position="407"/>
        <end position="539"/>
    </location>
</feature>
<dbReference type="InterPro" id="IPR029787">
    <property type="entry name" value="Nucleotide_cyclase"/>
</dbReference>
<dbReference type="Pfam" id="PF13188">
    <property type="entry name" value="PAS_8"/>
    <property type="match status" value="1"/>
</dbReference>
<feature type="domain" description="PAS" evidence="1">
    <location>
        <begin position="266"/>
        <end position="316"/>
    </location>
</feature>
<reference evidence="4" key="2">
    <citation type="submission" date="2021-08" db="EMBL/GenBank/DDBJ databases">
        <authorList>
            <person name="Tani A."/>
            <person name="Ola A."/>
            <person name="Ogura Y."/>
            <person name="Katsura K."/>
            <person name="Hayashi T."/>
        </authorList>
    </citation>
    <scope>NUCLEOTIDE SEQUENCE</scope>
    <source>
        <strain evidence="4">DSM 17168</strain>
    </source>
</reference>
<dbReference type="InterPro" id="IPR001633">
    <property type="entry name" value="EAL_dom"/>
</dbReference>
<dbReference type="SMART" id="SM00267">
    <property type="entry name" value="GGDEF"/>
    <property type="match status" value="1"/>
</dbReference>
<dbReference type="InterPro" id="IPR035919">
    <property type="entry name" value="EAL_sf"/>
</dbReference>
<dbReference type="NCBIfam" id="TIGR00254">
    <property type="entry name" value="GGDEF"/>
    <property type="match status" value="1"/>
</dbReference>
<dbReference type="SUPFAM" id="SSF141868">
    <property type="entry name" value="EAL domain-like"/>
    <property type="match status" value="1"/>
</dbReference>
<organism evidence="4 5">
    <name type="scientific">Methylobacterium isbiliense</name>
    <dbReference type="NCBI Taxonomy" id="315478"/>
    <lineage>
        <taxon>Bacteria</taxon>
        <taxon>Pseudomonadati</taxon>
        <taxon>Pseudomonadota</taxon>
        <taxon>Alphaproteobacteria</taxon>
        <taxon>Hyphomicrobiales</taxon>
        <taxon>Methylobacteriaceae</taxon>
        <taxon>Methylobacterium</taxon>
    </lineage>
</organism>
<dbReference type="Gene3D" id="3.20.20.450">
    <property type="entry name" value="EAL domain"/>
    <property type="match status" value="1"/>
</dbReference>
<dbReference type="PROSITE" id="PS50887">
    <property type="entry name" value="GGDEF"/>
    <property type="match status" value="1"/>
</dbReference>
<dbReference type="SMART" id="SM00091">
    <property type="entry name" value="PAS"/>
    <property type="match status" value="2"/>
</dbReference>
<dbReference type="PANTHER" id="PTHR44757:SF2">
    <property type="entry name" value="BIOFILM ARCHITECTURE MAINTENANCE PROTEIN MBAA"/>
    <property type="match status" value="1"/>
</dbReference>
<dbReference type="SMART" id="SM00052">
    <property type="entry name" value="EAL"/>
    <property type="match status" value="1"/>
</dbReference>